<feature type="signal peptide" evidence="1">
    <location>
        <begin position="1"/>
        <end position="22"/>
    </location>
</feature>
<reference evidence="2" key="1">
    <citation type="submission" date="2022-01" db="EMBL/GenBank/DDBJ databases">
        <title>Genome Sequence Resource for Two Populations of Ditylenchus destructor, the Migratory Endoparasitic Phytonematode.</title>
        <authorList>
            <person name="Zhang H."/>
            <person name="Lin R."/>
            <person name="Xie B."/>
        </authorList>
    </citation>
    <scope>NUCLEOTIDE SEQUENCE</scope>
    <source>
        <strain evidence="2">BazhouSP</strain>
    </source>
</reference>
<dbReference type="EMBL" id="JAKKPZ010000003">
    <property type="protein sequence ID" value="KAI1723856.1"/>
    <property type="molecule type" value="Genomic_DNA"/>
</dbReference>
<name>A0AAD4N9T5_9BILA</name>
<organism evidence="2 3">
    <name type="scientific">Ditylenchus destructor</name>
    <dbReference type="NCBI Taxonomy" id="166010"/>
    <lineage>
        <taxon>Eukaryota</taxon>
        <taxon>Metazoa</taxon>
        <taxon>Ecdysozoa</taxon>
        <taxon>Nematoda</taxon>
        <taxon>Chromadorea</taxon>
        <taxon>Rhabditida</taxon>
        <taxon>Tylenchina</taxon>
        <taxon>Tylenchomorpha</taxon>
        <taxon>Sphaerularioidea</taxon>
        <taxon>Anguinidae</taxon>
        <taxon>Anguininae</taxon>
        <taxon>Ditylenchus</taxon>
    </lineage>
</organism>
<sequence length="129" mass="14293">MKTITALLTISLLVCQFGSALSRRADEEMETFMEKARGMKCQICKDVVDKSAIWKEKVDSSYISQLKHCHDLFRAQKGSPEFQAAMFACHDITREEGIGEILNSVKGSADAEHCASYCNAKPGNIKTEA</sequence>
<keyword evidence="1" id="KW-0732">Signal</keyword>
<evidence type="ECO:0000256" key="1">
    <source>
        <dbReference type="SAM" id="SignalP"/>
    </source>
</evidence>
<protein>
    <recommendedName>
        <fullName evidence="4">Saposin B-type domain-containing protein</fullName>
    </recommendedName>
</protein>
<evidence type="ECO:0000313" key="3">
    <source>
        <dbReference type="Proteomes" id="UP001201812"/>
    </source>
</evidence>
<evidence type="ECO:0008006" key="4">
    <source>
        <dbReference type="Google" id="ProtNLM"/>
    </source>
</evidence>
<dbReference type="Proteomes" id="UP001201812">
    <property type="component" value="Unassembled WGS sequence"/>
</dbReference>
<proteinExistence type="predicted"/>
<comment type="caution">
    <text evidence="2">The sequence shown here is derived from an EMBL/GenBank/DDBJ whole genome shotgun (WGS) entry which is preliminary data.</text>
</comment>
<evidence type="ECO:0000313" key="2">
    <source>
        <dbReference type="EMBL" id="KAI1723856.1"/>
    </source>
</evidence>
<keyword evidence="3" id="KW-1185">Reference proteome</keyword>
<feature type="chain" id="PRO_5042249513" description="Saposin B-type domain-containing protein" evidence="1">
    <location>
        <begin position="23"/>
        <end position="129"/>
    </location>
</feature>
<dbReference type="AlphaFoldDB" id="A0AAD4N9T5"/>
<accession>A0AAD4N9T5</accession>
<gene>
    <name evidence="2" type="ORF">DdX_04035</name>
</gene>